<dbReference type="HOGENOM" id="CLU_189044_0_0_11"/>
<dbReference type="KEGG" id="fsy:FsymDg_1821"/>
<sequence length="85" mass="9033">MEQVLVGGDELTFLICPQCGDERGFEQPPCSDGHDADCPDRACVDCGTAVFLNPGQPDSPAARVPAREPEPSGGSAHQQRLRRVA</sequence>
<organism evidence="2 3">
    <name type="scientific">Candidatus Protofrankia datiscae</name>
    <dbReference type="NCBI Taxonomy" id="2716812"/>
    <lineage>
        <taxon>Bacteria</taxon>
        <taxon>Bacillati</taxon>
        <taxon>Actinomycetota</taxon>
        <taxon>Actinomycetes</taxon>
        <taxon>Frankiales</taxon>
        <taxon>Frankiaceae</taxon>
        <taxon>Protofrankia</taxon>
    </lineage>
</organism>
<dbReference type="Proteomes" id="UP000001549">
    <property type="component" value="Chromosome"/>
</dbReference>
<evidence type="ECO:0000313" key="3">
    <source>
        <dbReference type="Proteomes" id="UP000001549"/>
    </source>
</evidence>
<dbReference type="AlphaFoldDB" id="F8B6H1"/>
<dbReference type="EMBL" id="CP002801">
    <property type="protein sequence ID" value="AEH09268.1"/>
    <property type="molecule type" value="Genomic_DNA"/>
</dbReference>
<gene>
    <name evidence="2" type="ordered locus">FsymDg_1821</name>
</gene>
<name>F8B6H1_9ACTN</name>
<evidence type="ECO:0000256" key="1">
    <source>
        <dbReference type="SAM" id="MobiDB-lite"/>
    </source>
</evidence>
<dbReference type="RefSeq" id="WP_013873218.1">
    <property type="nucleotide sequence ID" value="NC_015656.1"/>
</dbReference>
<reference evidence="2 3" key="1">
    <citation type="submission" date="2011-05" db="EMBL/GenBank/DDBJ databases">
        <title>Complete sequence of chromosome of Frankia symbiont of Datisca glomerata.</title>
        <authorList>
            <consortium name="US DOE Joint Genome Institute"/>
            <person name="Lucas S."/>
            <person name="Han J."/>
            <person name="Lapidus A."/>
            <person name="Cheng J.-F."/>
            <person name="Goodwin L."/>
            <person name="Pitluck S."/>
            <person name="Peters L."/>
            <person name="Mikhailova N."/>
            <person name="Chertkov O."/>
            <person name="Teshima H."/>
            <person name="Han C."/>
            <person name="Tapia R."/>
            <person name="Land M."/>
            <person name="Hauser L."/>
            <person name="Kyrpides N."/>
            <person name="Ivanova N."/>
            <person name="Pagani I."/>
            <person name="Berry A."/>
            <person name="Pawlowski K."/>
            <person name="Persson T."/>
            <person name="Vanden Heuvel B."/>
            <person name="Benson D."/>
            <person name="Woyke T."/>
        </authorList>
    </citation>
    <scope>NUCLEOTIDE SEQUENCE [LARGE SCALE GENOMIC DNA]</scope>
    <source>
        <strain evidence="3">4085684</strain>
    </source>
</reference>
<feature type="region of interest" description="Disordered" evidence="1">
    <location>
        <begin position="54"/>
        <end position="85"/>
    </location>
</feature>
<keyword evidence="3" id="KW-1185">Reference proteome</keyword>
<accession>F8B6H1</accession>
<protein>
    <submittedName>
        <fullName evidence="2">Uncharacterized protein</fullName>
    </submittedName>
</protein>
<dbReference type="STRING" id="656024.FsymDg_1821"/>
<evidence type="ECO:0000313" key="2">
    <source>
        <dbReference type="EMBL" id="AEH09268.1"/>
    </source>
</evidence>
<proteinExistence type="predicted"/>